<keyword evidence="1" id="KW-0175">Coiled coil</keyword>
<feature type="non-terminal residue" evidence="2">
    <location>
        <position position="1"/>
    </location>
</feature>
<sequence length="201" mass="24148">NQTVSQIDDIWISAEVIYEFTKPELWEADKITDRIENRRNNERMKIKQSLACMELDNKTINGIYRFCKKLPIPLSYEECTMQINKELKYVKQETEYEIPILEQQIDELRKALHKAREVENQKEKKERIQSHVIRRRKKFTDNTKRMIKSVLKCKVVSVILNNLKQKDLIITDVRRIKKEVEEHFSKWTNMNQPAHQYGKIG</sequence>
<evidence type="ECO:0000313" key="3">
    <source>
        <dbReference type="Proteomes" id="UP000789901"/>
    </source>
</evidence>
<evidence type="ECO:0000256" key="1">
    <source>
        <dbReference type="SAM" id="Coils"/>
    </source>
</evidence>
<organism evidence="2 3">
    <name type="scientific">Gigaspora margarita</name>
    <dbReference type="NCBI Taxonomy" id="4874"/>
    <lineage>
        <taxon>Eukaryota</taxon>
        <taxon>Fungi</taxon>
        <taxon>Fungi incertae sedis</taxon>
        <taxon>Mucoromycota</taxon>
        <taxon>Glomeromycotina</taxon>
        <taxon>Glomeromycetes</taxon>
        <taxon>Diversisporales</taxon>
        <taxon>Gigasporaceae</taxon>
        <taxon>Gigaspora</taxon>
    </lineage>
</organism>
<proteinExistence type="predicted"/>
<reference evidence="2 3" key="1">
    <citation type="submission" date="2021-06" db="EMBL/GenBank/DDBJ databases">
        <authorList>
            <person name="Kallberg Y."/>
            <person name="Tangrot J."/>
            <person name="Rosling A."/>
        </authorList>
    </citation>
    <scope>NUCLEOTIDE SEQUENCE [LARGE SCALE GENOMIC DNA]</scope>
    <source>
        <strain evidence="2 3">120-4 pot B 10/14</strain>
    </source>
</reference>
<name>A0ABN7VYN5_GIGMA</name>
<comment type="caution">
    <text evidence="2">The sequence shown here is derived from an EMBL/GenBank/DDBJ whole genome shotgun (WGS) entry which is preliminary data.</text>
</comment>
<keyword evidence="3" id="KW-1185">Reference proteome</keyword>
<protein>
    <submittedName>
        <fullName evidence="2">23266_t:CDS:1</fullName>
    </submittedName>
</protein>
<dbReference type="Proteomes" id="UP000789901">
    <property type="component" value="Unassembled WGS sequence"/>
</dbReference>
<dbReference type="EMBL" id="CAJVQB010025828">
    <property type="protein sequence ID" value="CAG8807272.1"/>
    <property type="molecule type" value="Genomic_DNA"/>
</dbReference>
<evidence type="ECO:0000313" key="2">
    <source>
        <dbReference type="EMBL" id="CAG8807272.1"/>
    </source>
</evidence>
<accession>A0ABN7VYN5</accession>
<feature type="coiled-coil region" evidence="1">
    <location>
        <begin position="91"/>
        <end position="128"/>
    </location>
</feature>
<gene>
    <name evidence="2" type="ORF">GMARGA_LOCUS24464</name>
</gene>